<protein>
    <recommendedName>
        <fullName evidence="3">Glutathione-dependent peroxiredoxin</fullName>
        <ecNumber evidence="3">1.11.1.27</ecNumber>
    </recommendedName>
</protein>
<keyword evidence="3" id="KW-0049">Antioxidant</keyword>
<evidence type="ECO:0000313" key="5">
    <source>
        <dbReference type="EMBL" id="GKY88792.1"/>
    </source>
</evidence>
<accession>A0ABQ5LXH3</accession>
<keyword evidence="1 3" id="KW-0575">Peroxidase</keyword>
<dbReference type="PANTHER" id="PTHR10430">
    <property type="entry name" value="PEROXIREDOXIN"/>
    <property type="match status" value="1"/>
</dbReference>
<dbReference type="InterPro" id="IPR037944">
    <property type="entry name" value="PRX5-like"/>
</dbReference>
<dbReference type="SUPFAM" id="SSF52833">
    <property type="entry name" value="Thioredoxin-like"/>
    <property type="match status" value="1"/>
</dbReference>
<keyword evidence="2 3" id="KW-0560">Oxidoreductase</keyword>
<dbReference type="InterPro" id="IPR013766">
    <property type="entry name" value="Thioredoxin_domain"/>
</dbReference>
<comment type="function">
    <text evidence="3">Thiol-specific peroxidase that catalyzes the reduction of hydrogen peroxide and organic hydroperoxides to water and alcohols, respectively. Plays a role in cell protection against oxidative stress by detoxifying peroxides.</text>
</comment>
<dbReference type="Pfam" id="PF08534">
    <property type="entry name" value="Redoxin"/>
    <property type="match status" value="1"/>
</dbReference>
<dbReference type="PROSITE" id="PS51352">
    <property type="entry name" value="THIOREDOXIN_2"/>
    <property type="match status" value="1"/>
</dbReference>
<evidence type="ECO:0000256" key="3">
    <source>
        <dbReference type="RuleBase" id="RU366011"/>
    </source>
</evidence>
<name>A0ABQ5LXH3_9RHOB</name>
<gene>
    <name evidence="5" type="ORF">STA1M1_26610</name>
</gene>
<comment type="similarity">
    <text evidence="3">Belongs to the peroxiredoxin family. Prx5 subfamily.</text>
</comment>
<dbReference type="Gene3D" id="3.40.30.10">
    <property type="entry name" value="Glutaredoxin"/>
    <property type="match status" value="1"/>
</dbReference>
<dbReference type="CDD" id="cd03013">
    <property type="entry name" value="PRX5_like"/>
    <property type="match status" value="1"/>
</dbReference>
<reference evidence="5" key="1">
    <citation type="journal article" date="2023" name="Int. J. Syst. Evol. Microbiol.">
        <title>Sinisalibacter aestuarii sp. nov., isolated from estuarine sediment of the Arakawa River.</title>
        <authorList>
            <person name="Arafat S.T."/>
            <person name="Hirano S."/>
            <person name="Sato A."/>
            <person name="Takeuchi K."/>
            <person name="Yasuda T."/>
            <person name="Terahara T."/>
            <person name="Hamada M."/>
            <person name="Kobayashi T."/>
        </authorList>
    </citation>
    <scope>NUCLEOTIDE SEQUENCE</scope>
    <source>
        <strain evidence="5">B-399</strain>
    </source>
</reference>
<feature type="domain" description="Thioredoxin" evidence="4">
    <location>
        <begin position="1"/>
        <end position="137"/>
    </location>
</feature>
<dbReference type="EC" id="1.11.1.27" evidence="3"/>
<evidence type="ECO:0000313" key="6">
    <source>
        <dbReference type="Proteomes" id="UP001144205"/>
    </source>
</evidence>
<keyword evidence="6" id="KW-1185">Reference proteome</keyword>
<keyword evidence="3" id="KW-0676">Redox-active center</keyword>
<evidence type="ECO:0000259" key="4">
    <source>
        <dbReference type="PROSITE" id="PS51352"/>
    </source>
</evidence>
<dbReference type="EMBL" id="BROH01000008">
    <property type="protein sequence ID" value="GKY88792.1"/>
    <property type="molecule type" value="Genomic_DNA"/>
</dbReference>
<dbReference type="PANTHER" id="PTHR10430:SF16">
    <property type="entry name" value="PEROXIREDOXIN-5, MITOCHONDRIAL"/>
    <property type="match status" value="1"/>
</dbReference>
<dbReference type="Proteomes" id="UP001144205">
    <property type="component" value="Unassembled WGS sequence"/>
</dbReference>
<comment type="catalytic activity">
    <reaction evidence="3">
        <text>a hydroperoxide + 2 glutathione = an alcohol + glutathione disulfide + H2O</text>
        <dbReference type="Rhea" id="RHEA:62632"/>
        <dbReference type="ChEBI" id="CHEBI:15377"/>
        <dbReference type="ChEBI" id="CHEBI:30879"/>
        <dbReference type="ChEBI" id="CHEBI:35924"/>
        <dbReference type="ChEBI" id="CHEBI:57925"/>
        <dbReference type="ChEBI" id="CHEBI:58297"/>
        <dbReference type="EC" id="1.11.1.27"/>
    </reaction>
</comment>
<dbReference type="InterPro" id="IPR036249">
    <property type="entry name" value="Thioredoxin-like_sf"/>
</dbReference>
<dbReference type="InterPro" id="IPR013740">
    <property type="entry name" value="Redoxin"/>
</dbReference>
<evidence type="ECO:0000256" key="2">
    <source>
        <dbReference type="ARBA" id="ARBA00023002"/>
    </source>
</evidence>
<comment type="caution">
    <text evidence="5">The sequence shown here is derived from an EMBL/GenBank/DDBJ whole genome shotgun (WGS) entry which is preliminary data.</text>
</comment>
<sequence length="137" mass="14094">MALADVLKGRKVVIFAVPGAFTPTCHSAHVPGFIRVMEGLKEKGVDEVICLAANDPFVMQAWGEATGATAAGIALLSDADGSFADAIGMRFDAAAAGLFARSKRYALAAEDGVVTVWHPETGRGCEISGGEAMLAAL</sequence>
<proteinExistence type="inferred from homology"/>
<organism evidence="5 6">
    <name type="scientific">Sinisalibacter aestuarii</name>
    <dbReference type="NCBI Taxonomy" id="2949426"/>
    <lineage>
        <taxon>Bacteria</taxon>
        <taxon>Pseudomonadati</taxon>
        <taxon>Pseudomonadota</taxon>
        <taxon>Alphaproteobacteria</taxon>
        <taxon>Rhodobacterales</taxon>
        <taxon>Roseobacteraceae</taxon>
        <taxon>Sinisalibacter</taxon>
    </lineage>
</organism>
<evidence type="ECO:0000256" key="1">
    <source>
        <dbReference type="ARBA" id="ARBA00022559"/>
    </source>
</evidence>